<reference evidence="2" key="1">
    <citation type="submission" date="2023-06" db="EMBL/GenBank/DDBJ databases">
        <title>Genome-scale phylogeny and comparative genomics of the fungal order Sordariales.</title>
        <authorList>
            <consortium name="Lawrence Berkeley National Laboratory"/>
            <person name="Hensen N."/>
            <person name="Bonometti L."/>
            <person name="Westerberg I."/>
            <person name="Brannstrom I.O."/>
            <person name="Guillou S."/>
            <person name="Cros-Aarteil S."/>
            <person name="Calhoun S."/>
            <person name="Haridas S."/>
            <person name="Kuo A."/>
            <person name="Mondo S."/>
            <person name="Pangilinan J."/>
            <person name="Riley R."/>
            <person name="LaButti K."/>
            <person name="Andreopoulos B."/>
            <person name="Lipzen A."/>
            <person name="Chen C."/>
            <person name="Yanf M."/>
            <person name="Daum C."/>
            <person name="Ng V."/>
            <person name="Clum A."/>
            <person name="Steindorff A."/>
            <person name="Ohm R."/>
            <person name="Martin F."/>
            <person name="Silar P."/>
            <person name="Natvig D."/>
            <person name="Lalanne C."/>
            <person name="Gautier V."/>
            <person name="Ament-velasquez S.L."/>
            <person name="Kruys A."/>
            <person name="Hutchinson M.I."/>
            <person name="Powell A.J."/>
            <person name="Barry K."/>
            <person name="Miller A.N."/>
            <person name="Grigoriev I.V."/>
            <person name="Debuchy R."/>
            <person name="Gladieux P."/>
            <person name="Thoren M.H."/>
            <person name="Johannesson H."/>
        </authorList>
    </citation>
    <scope>NUCLEOTIDE SEQUENCE</scope>
    <source>
        <strain evidence="2">SMH3187-1</strain>
    </source>
</reference>
<dbReference type="AlphaFoldDB" id="A0AA40K4C9"/>
<gene>
    <name evidence="2" type="ORF">B0T18DRAFT_131823</name>
</gene>
<dbReference type="InterPro" id="IPR037401">
    <property type="entry name" value="SnoaL-like"/>
</dbReference>
<dbReference type="SUPFAM" id="SSF54427">
    <property type="entry name" value="NTF2-like"/>
    <property type="match status" value="1"/>
</dbReference>
<protein>
    <recommendedName>
        <fullName evidence="1">SnoaL-like domain-containing protein</fullName>
    </recommendedName>
</protein>
<feature type="domain" description="SnoaL-like" evidence="1">
    <location>
        <begin position="26"/>
        <end position="124"/>
    </location>
</feature>
<dbReference type="EMBL" id="JAUKUD010000004">
    <property type="protein sequence ID" value="KAK0745425.1"/>
    <property type="molecule type" value="Genomic_DNA"/>
</dbReference>
<dbReference type="Proteomes" id="UP001172155">
    <property type="component" value="Unassembled WGS sequence"/>
</dbReference>
<dbReference type="InterPro" id="IPR032710">
    <property type="entry name" value="NTF2-like_dom_sf"/>
</dbReference>
<accession>A0AA40K4C9</accession>
<dbReference type="Gene3D" id="3.10.450.50">
    <property type="match status" value="1"/>
</dbReference>
<proteinExistence type="predicted"/>
<comment type="caution">
    <text evidence="2">The sequence shown here is derived from an EMBL/GenBank/DDBJ whole genome shotgun (WGS) entry which is preliminary data.</text>
</comment>
<sequence>MAPTSEMAVKPRFPDTTSLLQYLYQDVRHFHQIASENIILHTADRDISTPPRPPLRGVVAVQAHVEALVAATGGTLVMDVSSITANDDFGVALGTLRASREGAESLAIPVCGVWKFKDGLAIEHWENAHDAAKMNKWLSKSNEAK</sequence>
<organism evidence="2 3">
    <name type="scientific">Schizothecium vesticola</name>
    <dbReference type="NCBI Taxonomy" id="314040"/>
    <lineage>
        <taxon>Eukaryota</taxon>
        <taxon>Fungi</taxon>
        <taxon>Dikarya</taxon>
        <taxon>Ascomycota</taxon>
        <taxon>Pezizomycotina</taxon>
        <taxon>Sordariomycetes</taxon>
        <taxon>Sordariomycetidae</taxon>
        <taxon>Sordariales</taxon>
        <taxon>Schizotheciaceae</taxon>
        <taxon>Schizothecium</taxon>
    </lineage>
</organism>
<name>A0AA40K4C9_9PEZI</name>
<evidence type="ECO:0000313" key="2">
    <source>
        <dbReference type="EMBL" id="KAK0745425.1"/>
    </source>
</evidence>
<evidence type="ECO:0000313" key="3">
    <source>
        <dbReference type="Proteomes" id="UP001172155"/>
    </source>
</evidence>
<dbReference type="Pfam" id="PF12680">
    <property type="entry name" value="SnoaL_2"/>
    <property type="match status" value="1"/>
</dbReference>
<keyword evidence="3" id="KW-1185">Reference proteome</keyword>
<evidence type="ECO:0000259" key="1">
    <source>
        <dbReference type="Pfam" id="PF12680"/>
    </source>
</evidence>